<dbReference type="Proteomes" id="UP000243376">
    <property type="component" value="Unassembled WGS sequence"/>
</dbReference>
<dbReference type="Pfam" id="PF02482">
    <property type="entry name" value="Ribosomal_S30AE"/>
    <property type="match status" value="1"/>
</dbReference>
<comment type="caution">
    <text evidence="1">The sequence shown here is derived from an EMBL/GenBank/DDBJ whole genome shotgun (WGS) entry which is preliminary data.</text>
</comment>
<evidence type="ECO:0000313" key="2">
    <source>
        <dbReference type="Proteomes" id="UP000243376"/>
    </source>
</evidence>
<name>A0A2J6XB83_9CHLR</name>
<dbReference type="Gene3D" id="3.30.160.100">
    <property type="entry name" value="Ribosome hibernation promotion factor-like"/>
    <property type="match status" value="1"/>
</dbReference>
<dbReference type="InterPro" id="IPR003489">
    <property type="entry name" value="RHF/RaiA"/>
</dbReference>
<proteinExistence type="predicted"/>
<dbReference type="AlphaFoldDB" id="A0A2J6XB83"/>
<gene>
    <name evidence="1" type="ORF">C0184_03040</name>
</gene>
<sequence length="51" mass="5935">MEFTIKSRNGKISDRQRAHIEEKLSKLGRYLNGITSITVEVQHEHQRNVGE</sequence>
<accession>A0A2J6XB83</accession>
<organism evidence="1 2">
    <name type="scientific">Chloroflexus aggregans</name>
    <dbReference type="NCBI Taxonomy" id="152260"/>
    <lineage>
        <taxon>Bacteria</taxon>
        <taxon>Bacillati</taxon>
        <taxon>Chloroflexota</taxon>
        <taxon>Chloroflexia</taxon>
        <taxon>Chloroflexales</taxon>
        <taxon>Chloroflexineae</taxon>
        <taxon>Chloroflexaceae</taxon>
        <taxon>Chloroflexus</taxon>
    </lineage>
</organism>
<dbReference type="EMBL" id="PNIQ01000204">
    <property type="protein sequence ID" value="PMP84879.1"/>
    <property type="molecule type" value="Genomic_DNA"/>
</dbReference>
<protein>
    <submittedName>
        <fullName evidence="1">Ribosomal subunit interface protein</fullName>
    </submittedName>
</protein>
<reference evidence="1 2" key="1">
    <citation type="submission" date="2018-01" db="EMBL/GenBank/DDBJ databases">
        <title>Metagenomic assembled genomes from two thermal pools in the Uzon Caldera, Kamchatka, Russia.</title>
        <authorList>
            <person name="Wilkins L."/>
            <person name="Ettinger C."/>
        </authorList>
    </citation>
    <scope>NUCLEOTIDE SEQUENCE [LARGE SCALE GENOMIC DNA]</scope>
    <source>
        <strain evidence="1">ZAV-02</strain>
    </source>
</reference>
<dbReference type="SUPFAM" id="SSF69754">
    <property type="entry name" value="Ribosome binding protein Y (YfiA homologue)"/>
    <property type="match status" value="1"/>
</dbReference>
<dbReference type="InterPro" id="IPR036567">
    <property type="entry name" value="RHF-like"/>
</dbReference>
<feature type="non-terminal residue" evidence="1">
    <location>
        <position position="51"/>
    </location>
</feature>
<evidence type="ECO:0000313" key="1">
    <source>
        <dbReference type="EMBL" id="PMP84879.1"/>
    </source>
</evidence>